<dbReference type="NCBIfam" id="TIGR02669">
    <property type="entry name" value="SpoIID_LytB"/>
    <property type="match status" value="1"/>
</dbReference>
<feature type="domain" description="Sporulation stage II protein D amidase enhancer LytB N-terminal" evidence="2">
    <location>
        <begin position="62"/>
        <end position="166"/>
    </location>
</feature>
<dbReference type="EMBL" id="MIJF01000013">
    <property type="protein sequence ID" value="OEF99809.1"/>
    <property type="molecule type" value="Genomic_DNA"/>
</dbReference>
<dbReference type="OrthoDB" id="9794671at2"/>
<evidence type="ECO:0000256" key="1">
    <source>
        <dbReference type="SAM" id="Phobius"/>
    </source>
</evidence>
<keyword evidence="4" id="KW-1185">Reference proteome</keyword>
<keyword evidence="1" id="KW-1133">Transmembrane helix</keyword>
<feature type="transmembrane region" description="Helical" evidence="1">
    <location>
        <begin position="7"/>
        <end position="27"/>
    </location>
</feature>
<dbReference type="GO" id="GO:0030288">
    <property type="term" value="C:outer membrane-bounded periplasmic space"/>
    <property type="evidence" value="ECO:0007669"/>
    <property type="project" value="TreeGrafter"/>
</dbReference>
<protein>
    <submittedName>
        <fullName evidence="3">Stage II sporulation protein D</fullName>
    </submittedName>
</protein>
<dbReference type="InterPro" id="IPR013693">
    <property type="entry name" value="SpoIID/LytB_N"/>
</dbReference>
<dbReference type="RefSeq" id="WP_069656296.1">
    <property type="nucleotide sequence ID" value="NZ_MIJF01000013.1"/>
</dbReference>
<dbReference type="STRING" id="337097.BHF71_01135"/>
<evidence type="ECO:0000259" key="2">
    <source>
        <dbReference type="Pfam" id="PF08486"/>
    </source>
</evidence>
<name>A0A1D2YVR6_9BACI</name>
<keyword evidence="1" id="KW-0472">Membrane</keyword>
<dbReference type="PANTHER" id="PTHR30032">
    <property type="entry name" value="N-ACETYLMURAMOYL-L-ALANINE AMIDASE-RELATED"/>
    <property type="match status" value="1"/>
</dbReference>
<gene>
    <name evidence="3" type="ORF">BHF71_01135</name>
</gene>
<keyword evidence="1" id="KW-0812">Transmembrane</keyword>
<evidence type="ECO:0000313" key="3">
    <source>
        <dbReference type="EMBL" id="OEF99809.1"/>
    </source>
</evidence>
<sequence length="339" mass="38114">MKPIILLFLFLLGASMILIPIFFVIFLNVPVANETAFDTAFIKKIELELDPSKNVPISVYRANSKKIETYPLEEYVRGVVAAEMPTEFELEALKAQAIAARTYIVKRIAEKDFSDVPEGAVVSDTVKHQVFLSDDELKKIWGIAYTERISKINKAINETIGQVITYQGKPIDALFFSTSNGYTENSEDYFEKEVPYLRSVASPWDNQSPKFQTSLTISYDVIKSKLNVDPVILASTGQKWIEILETTAGKRVKKIRIGDKILSGRQIRELFNLSSSSFTFETKGDEVVFYTKGYGHGVGMSQYGANGMAKEGRTAQEIIKYYYTGVEITDIGQWIKPVS</sequence>
<dbReference type="InterPro" id="IPR013486">
    <property type="entry name" value="SpoIID/LytB"/>
</dbReference>
<dbReference type="Proteomes" id="UP000243739">
    <property type="component" value="Unassembled WGS sequence"/>
</dbReference>
<organism evidence="3 4">
    <name type="scientific">Vulcanibacillus modesticaldus</name>
    <dbReference type="NCBI Taxonomy" id="337097"/>
    <lineage>
        <taxon>Bacteria</taxon>
        <taxon>Bacillati</taxon>
        <taxon>Bacillota</taxon>
        <taxon>Bacilli</taxon>
        <taxon>Bacillales</taxon>
        <taxon>Bacillaceae</taxon>
        <taxon>Vulcanibacillus</taxon>
    </lineage>
</organism>
<comment type="caution">
    <text evidence="3">The sequence shown here is derived from an EMBL/GenBank/DDBJ whole genome shotgun (WGS) entry which is preliminary data.</text>
</comment>
<dbReference type="PANTHER" id="PTHR30032:SF4">
    <property type="entry name" value="AMIDASE ENHANCER"/>
    <property type="match status" value="1"/>
</dbReference>
<dbReference type="Pfam" id="PF08486">
    <property type="entry name" value="SpoIID"/>
    <property type="match status" value="1"/>
</dbReference>
<proteinExistence type="predicted"/>
<dbReference type="GO" id="GO:0030435">
    <property type="term" value="P:sporulation resulting in formation of a cellular spore"/>
    <property type="evidence" value="ECO:0007669"/>
    <property type="project" value="InterPro"/>
</dbReference>
<dbReference type="AlphaFoldDB" id="A0A1D2YVR6"/>
<dbReference type="InterPro" id="IPR014225">
    <property type="entry name" value="Spore_II_D_firmicutes"/>
</dbReference>
<evidence type="ECO:0000313" key="4">
    <source>
        <dbReference type="Proteomes" id="UP000243739"/>
    </source>
</evidence>
<dbReference type="InterPro" id="IPR051922">
    <property type="entry name" value="Bact_Sporulation_Assoc"/>
</dbReference>
<dbReference type="NCBIfam" id="TIGR02870">
    <property type="entry name" value="spore_II_D"/>
    <property type="match status" value="1"/>
</dbReference>
<accession>A0A1D2YVR6</accession>
<reference evidence="3 4" key="1">
    <citation type="submission" date="2016-09" db="EMBL/GenBank/DDBJ databases">
        <title>Draft genome sequence for the type strain of Vulcanibacillus modesticaldus BR, a strictly anaerobic, moderately thermophilic, and nitrate-reducing bacterium from deep sea-hydrothermal vents of the Mid-Atlantic Ridge.</title>
        <authorList>
            <person name="Abin C.A."/>
            <person name="Hollibaugh J.T."/>
        </authorList>
    </citation>
    <scope>NUCLEOTIDE SEQUENCE [LARGE SCALE GENOMIC DNA]</scope>
    <source>
        <strain evidence="3 4">BR</strain>
    </source>
</reference>